<keyword evidence="4 7" id="KW-0574">Periplasm</keyword>
<dbReference type="EMBL" id="CP034759">
    <property type="protein sequence ID" value="QBG36853.1"/>
    <property type="molecule type" value="Genomic_DNA"/>
</dbReference>
<protein>
    <recommendedName>
        <fullName evidence="7">Thiol:disulfide interchange protein</fullName>
    </recommendedName>
</protein>
<dbReference type="GO" id="GO:0042597">
    <property type="term" value="C:periplasmic space"/>
    <property type="evidence" value="ECO:0007669"/>
    <property type="project" value="UniProtKB-SubCell"/>
</dbReference>
<dbReference type="InterPro" id="IPR023205">
    <property type="entry name" value="DsbA/DsbL"/>
</dbReference>
<dbReference type="CDD" id="cd03019">
    <property type="entry name" value="DsbA_DsbA"/>
    <property type="match status" value="1"/>
</dbReference>
<evidence type="ECO:0000313" key="12">
    <source>
        <dbReference type="Proteomes" id="UP000290244"/>
    </source>
</evidence>
<evidence type="ECO:0000313" key="11">
    <source>
        <dbReference type="EMBL" id="QBG36853.1"/>
    </source>
</evidence>
<evidence type="ECO:0000256" key="9">
    <source>
        <dbReference type="SAM" id="SignalP"/>
    </source>
</evidence>
<feature type="signal peptide" evidence="9">
    <location>
        <begin position="1"/>
        <end position="20"/>
    </location>
</feature>
<accession>A0A4P6P5T3</accession>
<dbReference type="OrthoDB" id="9784896at2"/>
<dbReference type="PROSITE" id="PS51352">
    <property type="entry name" value="THIOREDOXIN_2"/>
    <property type="match status" value="1"/>
</dbReference>
<evidence type="ECO:0000256" key="5">
    <source>
        <dbReference type="ARBA" id="ARBA00023157"/>
    </source>
</evidence>
<dbReference type="SUPFAM" id="SSF52833">
    <property type="entry name" value="Thioredoxin-like"/>
    <property type="match status" value="1"/>
</dbReference>
<comment type="similarity">
    <text evidence="2">Belongs to the thioredoxin family. DsbA subfamily.</text>
</comment>
<dbReference type="InterPro" id="IPR001853">
    <property type="entry name" value="DSBA-like_thioredoxin_dom"/>
</dbReference>
<dbReference type="InterPro" id="IPR050824">
    <property type="entry name" value="Thiol_disulfide_DsbA"/>
</dbReference>
<dbReference type="KEGG" id="lsd:EMK97_14545"/>
<reference evidence="11 12" key="1">
    <citation type="submission" date="2018-12" db="EMBL/GenBank/DDBJ databases">
        <title>Complete genome of Litorilituus sediminis.</title>
        <authorList>
            <person name="Liu A."/>
            <person name="Rong J."/>
        </authorList>
    </citation>
    <scope>NUCLEOTIDE SEQUENCE [LARGE SCALE GENOMIC DNA]</scope>
    <source>
        <strain evidence="11 12">JCM 17549</strain>
    </source>
</reference>
<keyword evidence="12" id="KW-1185">Reference proteome</keyword>
<gene>
    <name evidence="11" type="ORF">EMK97_14545</name>
</gene>
<dbReference type="AlphaFoldDB" id="A0A4P6P5T3"/>
<evidence type="ECO:0000256" key="6">
    <source>
        <dbReference type="ARBA" id="ARBA00023284"/>
    </source>
</evidence>
<feature type="chain" id="PRO_5020345098" description="Thiol:disulfide interchange protein" evidence="9">
    <location>
        <begin position="21"/>
        <end position="211"/>
    </location>
</feature>
<dbReference type="Proteomes" id="UP000290244">
    <property type="component" value="Chromosome"/>
</dbReference>
<feature type="domain" description="Thioredoxin" evidence="10">
    <location>
        <begin position="7"/>
        <end position="205"/>
    </location>
</feature>
<evidence type="ECO:0000256" key="3">
    <source>
        <dbReference type="ARBA" id="ARBA00022729"/>
    </source>
</evidence>
<dbReference type="Gene3D" id="3.40.30.10">
    <property type="entry name" value="Glutaredoxin"/>
    <property type="match status" value="1"/>
</dbReference>
<evidence type="ECO:0000256" key="2">
    <source>
        <dbReference type="ARBA" id="ARBA00005791"/>
    </source>
</evidence>
<dbReference type="GO" id="GO:0016491">
    <property type="term" value="F:oxidoreductase activity"/>
    <property type="evidence" value="ECO:0007669"/>
    <property type="project" value="InterPro"/>
</dbReference>
<dbReference type="InterPro" id="IPR013766">
    <property type="entry name" value="Thioredoxin_domain"/>
</dbReference>
<keyword evidence="5 7" id="KW-1015">Disulfide bond</keyword>
<dbReference type="InterPro" id="IPR036249">
    <property type="entry name" value="Thioredoxin-like_sf"/>
</dbReference>
<feature type="disulfide bond" description="Redox-active" evidence="8">
    <location>
        <begin position="50"/>
        <end position="53"/>
    </location>
</feature>
<comment type="subcellular location">
    <subcellularLocation>
        <location evidence="1 7">Periplasm</location>
    </subcellularLocation>
</comment>
<evidence type="ECO:0000256" key="8">
    <source>
        <dbReference type="PIRSR" id="PIRSR001488-1"/>
    </source>
</evidence>
<dbReference type="PANTHER" id="PTHR35891:SF2">
    <property type="entry name" value="THIOL:DISULFIDE INTERCHANGE PROTEIN DSBA"/>
    <property type="match status" value="1"/>
</dbReference>
<evidence type="ECO:0000256" key="1">
    <source>
        <dbReference type="ARBA" id="ARBA00004418"/>
    </source>
</evidence>
<name>A0A4P6P5T3_9GAMM</name>
<dbReference type="Pfam" id="PF01323">
    <property type="entry name" value="DSBA"/>
    <property type="match status" value="1"/>
</dbReference>
<organism evidence="11 12">
    <name type="scientific">Litorilituus sediminis</name>
    <dbReference type="NCBI Taxonomy" id="718192"/>
    <lineage>
        <taxon>Bacteria</taxon>
        <taxon>Pseudomonadati</taxon>
        <taxon>Pseudomonadota</taxon>
        <taxon>Gammaproteobacteria</taxon>
        <taxon>Alteromonadales</taxon>
        <taxon>Colwelliaceae</taxon>
        <taxon>Litorilituus</taxon>
    </lineage>
</organism>
<evidence type="ECO:0000259" key="10">
    <source>
        <dbReference type="PROSITE" id="PS51352"/>
    </source>
</evidence>
<dbReference type="PANTHER" id="PTHR35891">
    <property type="entry name" value="THIOL:DISULFIDE INTERCHANGE PROTEIN DSBA"/>
    <property type="match status" value="1"/>
</dbReference>
<keyword evidence="6" id="KW-0676">Redox-active center</keyword>
<dbReference type="RefSeq" id="WP_130603400.1">
    <property type="nucleotide sequence ID" value="NZ_CP034759.1"/>
</dbReference>
<sequence>MKKILITLLTIIALPFAANAADYVEGKHYKVIPGELTKKPELREYFSYYCPACRQFESILPDFEKVLPPSAKLTKTHVDFMRGASPEIQFLLSKAAIIAEKFNLDKKFNAEVFNYIQTLRKPITGEADVRKIFIAAGGDGAKFDKGMKSFSIVSQAKRNKKIQDKLSQGRFLGGVPTFVVNGKYAINAKSLNQDNFIEDYKNLITYLFTLK</sequence>
<keyword evidence="3 9" id="KW-0732">Signal</keyword>
<evidence type="ECO:0000256" key="7">
    <source>
        <dbReference type="PIRNR" id="PIRNR001488"/>
    </source>
</evidence>
<dbReference type="PIRSF" id="PIRSF001488">
    <property type="entry name" value="Tdi_protein"/>
    <property type="match status" value="1"/>
</dbReference>
<proteinExistence type="inferred from homology"/>
<evidence type="ECO:0000256" key="4">
    <source>
        <dbReference type="ARBA" id="ARBA00022764"/>
    </source>
</evidence>